<comment type="subcellular location">
    <subcellularLocation>
        <location evidence="1">Cell membrane</location>
        <topology evidence="1">Multi-pass membrane protein</topology>
    </subcellularLocation>
</comment>
<feature type="transmembrane region" description="Helical" evidence="17">
    <location>
        <begin position="165"/>
        <end position="189"/>
    </location>
</feature>
<evidence type="ECO:0000256" key="11">
    <source>
        <dbReference type="ARBA" id="ARBA00022989"/>
    </source>
</evidence>
<feature type="transmembrane region" description="Helical" evidence="17">
    <location>
        <begin position="590"/>
        <end position="612"/>
    </location>
</feature>
<dbReference type="AlphaFoldDB" id="A0A834H5V9"/>
<protein>
    <recommendedName>
        <fullName evidence="19">EF-hand domain-containing protein</fullName>
    </recommendedName>
</protein>
<evidence type="ECO:0000256" key="15">
    <source>
        <dbReference type="ARBA" id="ARBA00023136"/>
    </source>
</evidence>
<evidence type="ECO:0000256" key="2">
    <source>
        <dbReference type="ARBA" id="ARBA00008170"/>
    </source>
</evidence>
<dbReference type="GO" id="GO:0006814">
    <property type="term" value="P:sodium ion transport"/>
    <property type="evidence" value="ECO:0007669"/>
    <property type="project" value="UniProtKB-KW"/>
</dbReference>
<dbReference type="Pfam" id="PF13499">
    <property type="entry name" value="EF-hand_7"/>
    <property type="match status" value="1"/>
</dbReference>
<keyword evidence="13" id="KW-0915">Sodium</keyword>
<dbReference type="InterPro" id="IPR002048">
    <property type="entry name" value="EF_hand_dom"/>
</dbReference>
<feature type="transmembrane region" description="Helical" evidence="17">
    <location>
        <begin position="467"/>
        <end position="486"/>
    </location>
</feature>
<dbReference type="PROSITE" id="PS50222">
    <property type="entry name" value="EF_HAND_2"/>
    <property type="match status" value="2"/>
</dbReference>
<keyword evidence="7 17" id="KW-0812">Transmembrane</keyword>
<dbReference type="SUPFAM" id="SSF47473">
    <property type="entry name" value="EF-hand"/>
    <property type="match status" value="1"/>
</dbReference>
<sequence length="619" mass="68081">MMKHRLFCLAILPLFFLLVIHGGKQIFTNLSFLGLATEGVLGNAGEQAYFLLKDWFLSEDCEHTYGFFPCSTTVVGNMLFISAYGYLMFQAAKLLSEGCEILLEILGPGIIGGLVLPILSALPDAIVILGTLSLSLSLSLKFQILVIVASGLLGSKETAQDQVSVGMGLLAGSIVMLLTLLWGSCVVVGKCDLADSNARDEVDTKGFSLTGSGVSTDIWTTYAARIMVLSVTPFVIVQLPQVLNTSAESRLFILTALILSIAFLISYCLYQVFQPKVQKRRLAFAKYKHVMLFQSFDVNKDGNLSAEELRTLIVGIRFDEVDVDVDDIDDAVKSILKEFDKSDDSLIDEEEFANGISSWIYRAMRSAKKAKDQCPDSDSPHLKFLSEFYQNVMALSVPMIPEFANIPSASFVCIYGLMRYRVIARLGAGICISFSMQQTRKERELLGDSSDDDDRGIKNPKWNAFKAVMKLLSGTAAVCVLAHPLVDAVNNFSSATKVPTFFVSFVVLPFASCSEGVSALIFIRNKKHKTASLTFSQIYGSVTMSNILSLSVFLGLVYVRELTWSFSSEVLVILIVCILMGVFASFRTTFPLWTCLLAFSLYPLSILLVYVLEYVVALS</sequence>
<feature type="transmembrane region" description="Helical" evidence="17">
    <location>
        <begin position="251"/>
        <end position="273"/>
    </location>
</feature>
<feature type="transmembrane region" description="Helical" evidence="17">
    <location>
        <begin position="535"/>
        <end position="558"/>
    </location>
</feature>
<evidence type="ECO:0000256" key="14">
    <source>
        <dbReference type="ARBA" id="ARBA00023065"/>
    </source>
</evidence>
<dbReference type="GO" id="GO:0006874">
    <property type="term" value="P:intracellular calcium ion homeostasis"/>
    <property type="evidence" value="ECO:0007669"/>
    <property type="project" value="TreeGrafter"/>
</dbReference>
<evidence type="ECO:0000256" key="16">
    <source>
        <dbReference type="ARBA" id="ARBA00023201"/>
    </source>
</evidence>
<reference evidence="20" key="1">
    <citation type="submission" date="2019-11" db="EMBL/GenBank/DDBJ databases">
        <authorList>
            <person name="Liu Y."/>
            <person name="Hou J."/>
            <person name="Li T.-Q."/>
            <person name="Guan C.-H."/>
            <person name="Wu X."/>
            <person name="Wu H.-Z."/>
            <person name="Ling F."/>
            <person name="Zhang R."/>
            <person name="Shi X.-G."/>
            <person name="Ren J.-P."/>
            <person name="Chen E.-F."/>
            <person name="Sun J.-M."/>
        </authorList>
    </citation>
    <scope>NUCLEOTIDE SEQUENCE</scope>
    <source>
        <strain evidence="20">Adult_tree_wgs_1</strain>
        <tissue evidence="20">Leaves</tissue>
    </source>
</reference>
<evidence type="ECO:0000313" key="20">
    <source>
        <dbReference type="EMBL" id="KAF7146179.1"/>
    </source>
</evidence>
<keyword evidence="6" id="KW-0109">Calcium transport</keyword>
<dbReference type="EMBL" id="WJXA01000004">
    <property type="protein sequence ID" value="KAF7146179.1"/>
    <property type="molecule type" value="Genomic_DNA"/>
</dbReference>
<dbReference type="PROSITE" id="PS00018">
    <property type="entry name" value="EF_HAND_1"/>
    <property type="match status" value="1"/>
</dbReference>
<feature type="transmembrane region" description="Helical" evidence="17">
    <location>
        <begin position="564"/>
        <end position="583"/>
    </location>
</feature>
<dbReference type="PANTHER" id="PTHR31503">
    <property type="entry name" value="VACUOLAR CALCIUM ION TRANSPORTER"/>
    <property type="match status" value="1"/>
</dbReference>
<evidence type="ECO:0000259" key="19">
    <source>
        <dbReference type="PROSITE" id="PS50222"/>
    </source>
</evidence>
<dbReference type="GO" id="GO:0005509">
    <property type="term" value="F:calcium ion binding"/>
    <property type="evidence" value="ECO:0007669"/>
    <property type="project" value="InterPro"/>
</dbReference>
<dbReference type="Gene3D" id="1.10.238.10">
    <property type="entry name" value="EF-hand"/>
    <property type="match status" value="1"/>
</dbReference>
<keyword evidence="11 17" id="KW-1133">Transmembrane helix</keyword>
<keyword evidence="8" id="KW-0479">Metal-binding</keyword>
<evidence type="ECO:0000256" key="5">
    <source>
        <dbReference type="ARBA" id="ARBA00022475"/>
    </source>
</evidence>
<evidence type="ECO:0000256" key="7">
    <source>
        <dbReference type="ARBA" id="ARBA00022692"/>
    </source>
</evidence>
<feature type="domain" description="EF-hand" evidence="19">
    <location>
        <begin position="327"/>
        <end position="362"/>
    </location>
</feature>
<dbReference type="InterPro" id="IPR011992">
    <property type="entry name" value="EF-hand-dom_pair"/>
</dbReference>
<keyword evidence="4" id="KW-0050">Antiport</keyword>
<evidence type="ECO:0000256" key="13">
    <source>
        <dbReference type="ARBA" id="ARBA00023053"/>
    </source>
</evidence>
<dbReference type="SMART" id="SM00054">
    <property type="entry name" value="EFh"/>
    <property type="match status" value="2"/>
</dbReference>
<dbReference type="InterPro" id="IPR018247">
    <property type="entry name" value="EF_Hand_1_Ca_BS"/>
</dbReference>
<keyword evidence="5" id="KW-1003">Cell membrane</keyword>
<feature type="signal peptide" evidence="18">
    <location>
        <begin position="1"/>
        <end position="22"/>
    </location>
</feature>
<keyword evidence="21" id="KW-1185">Reference proteome</keyword>
<keyword evidence="15 17" id="KW-0472">Membrane</keyword>
<dbReference type="Proteomes" id="UP000626092">
    <property type="component" value="Unassembled WGS sequence"/>
</dbReference>
<evidence type="ECO:0000256" key="6">
    <source>
        <dbReference type="ARBA" id="ARBA00022568"/>
    </source>
</evidence>
<feature type="transmembrane region" description="Helical" evidence="17">
    <location>
        <begin position="125"/>
        <end position="153"/>
    </location>
</feature>
<dbReference type="InterPro" id="IPR004837">
    <property type="entry name" value="NaCa_Exmemb"/>
</dbReference>
<dbReference type="Pfam" id="PF01699">
    <property type="entry name" value="Na_Ca_ex"/>
    <property type="match status" value="1"/>
</dbReference>
<keyword evidence="14" id="KW-0406">Ion transport</keyword>
<keyword evidence="3" id="KW-0813">Transport</keyword>
<accession>A0A834H5V9</accession>
<proteinExistence type="inferred from homology"/>
<feature type="domain" description="EF-hand" evidence="19">
    <location>
        <begin position="292"/>
        <end position="319"/>
    </location>
</feature>
<dbReference type="FunFam" id="1.20.1420.30:FF:000019">
    <property type="entry name" value="Sodium/calcium exchanger NCL2"/>
    <property type="match status" value="1"/>
</dbReference>
<feature type="transmembrane region" description="Helical" evidence="17">
    <location>
        <begin position="498"/>
        <end position="523"/>
    </location>
</feature>
<comment type="similarity">
    <text evidence="2">Belongs to the Ca(2+):cation antiporter (CaCA) (TC 2.A.19) family.</text>
</comment>
<keyword evidence="18" id="KW-0732">Signal</keyword>
<evidence type="ECO:0000313" key="21">
    <source>
        <dbReference type="Proteomes" id="UP000626092"/>
    </source>
</evidence>
<keyword evidence="16" id="KW-0739">Sodium transport</keyword>
<dbReference type="GO" id="GO:0005886">
    <property type="term" value="C:plasma membrane"/>
    <property type="evidence" value="ECO:0007669"/>
    <property type="project" value="UniProtKB-SubCell"/>
</dbReference>
<name>A0A834H5V9_RHOSS</name>
<evidence type="ECO:0000256" key="4">
    <source>
        <dbReference type="ARBA" id="ARBA00022449"/>
    </source>
</evidence>
<gene>
    <name evidence="20" type="ORF">RHSIM_Rhsim04G0072800</name>
</gene>
<organism evidence="20 21">
    <name type="scientific">Rhododendron simsii</name>
    <name type="common">Sims's rhododendron</name>
    <dbReference type="NCBI Taxonomy" id="118357"/>
    <lineage>
        <taxon>Eukaryota</taxon>
        <taxon>Viridiplantae</taxon>
        <taxon>Streptophyta</taxon>
        <taxon>Embryophyta</taxon>
        <taxon>Tracheophyta</taxon>
        <taxon>Spermatophyta</taxon>
        <taxon>Magnoliopsida</taxon>
        <taxon>eudicotyledons</taxon>
        <taxon>Gunneridae</taxon>
        <taxon>Pentapetalae</taxon>
        <taxon>asterids</taxon>
        <taxon>Ericales</taxon>
        <taxon>Ericaceae</taxon>
        <taxon>Ericoideae</taxon>
        <taxon>Rhodoreae</taxon>
        <taxon>Rhododendron</taxon>
    </lineage>
</organism>
<evidence type="ECO:0000256" key="18">
    <source>
        <dbReference type="SAM" id="SignalP"/>
    </source>
</evidence>
<dbReference type="GO" id="GO:0015369">
    <property type="term" value="F:calcium:proton antiporter activity"/>
    <property type="evidence" value="ECO:0007669"/>
    <property type="project" value="TreeGrafter"/>
</dbReference>
<dbReference type="PANTHER" id="PTHR31503:SF45">
    <property type="entry name" value="SODIUM_CALCIUM EXCHANGER NCL-LIKE"/>
    <property type="match status" value="1"/>
</dbReference>
<dbReference type="InterPro" id="IPR004713">
    <property type="entry name" value="CaH_exchang"/>
</dbReference>
<feature type="chain" id="PRO_5032879155" description="EF-hand domain-containing protein" evidence="18">
    <location>
        <begin position="23"/>
        <end position="619"/>
    </location>
</feature>
<evidence type="ECO:0000256" key="1">
    <source>
        <dbReference type="ARBA" id="ARBA00004651"/>
    </source>
</evidence>
<evidence type="ECO:0000256" key="9">
    <source>
        <dbReference type="ARBA" id="ARBA00022737"/>
    </source>
</evidence>
<comment type="caution">
    <text evidence="20">The sequence shown here is derived from an EMBL/GenBank/DDBJ whole genome shotgun (WGS) entry which is preliminary data.</text>
</comment>
<evidence type="ECO:0000256" key="17">
    <source>
        <dbReference type="SAM" id="Phobius"/>
    </source>
</evidence>
<evidence type="ECO:0000256" key="10">
    <source>
        <dbReference type="ARBA" id="ARBA00022837"/>
    </source>
</evidence>
<feature type="transmembrane region" description="Helical" evidence="17">
    <location>
        <begin position="101"/>
        <end position="119"/>
    </location>
</feature>
<evidence type="ECO:0000256" key="8">
    <source>
        <dbReference type="ARBA" id="ARBA00022723"/>
    </source>
</evidence>
<evidence type="ECO:0000256" key="12">
    <source>
        <dbReference type="ARBA" id="ARBA00023016"/>
    </source>
</evidence>
<feature type="transmembrane region" description="Helical" evidence="17">
    <location>
        <begin position="65"/>
        <end position="89"/>
    </location>
</feature>
<keyword evidence="12" id="KW-0346">Stress response</keyword>
<dbReference type="OrthoDB" id="26525at2759"/>
<evidence type="ECO:0000256" key="3">
    <source>
        <dbReference type="ARBA" id="ARBA00022448"/>
    </source>
</evidence>
<keyword evidence="10" id="KW-0106">Calcium</keyword>
<keyword evidence="9" id="KW-0677">Repeat</keyword>